<evidence type="ECO:0000313" key="3">
    <source>
        <dbReference type="Proteomes" id="UP000199476"/>
    </source>
</evidence>
<dbReference type="GO" id="GO:0016301">
    <property type="term" value="F:kinase activity"/>
    <property type="evidence" value="ECO:0007669"/>
    <property type="project" value="UniProtKB-KW"/>
</dbReference>
<dbReference type="InterPro" id="IPR003594">
    <property type="entry name" value="HATPase_dom"/>
</dbReference>
<sequence length="146" mass="16112">MGKNIILEEEVEAQNFERGGEVSSLLKTLLTRLNIEPEIIRISSIITYELEMNIIIHSRGGKIKVSAEKEKLQINAIDQGPGIENINRALQPGFSTADQDVRELGFGAGMGLNNVDEYSDDLKIYSDGGTTVKSTVFLGREDEKDV</sequence>
<dbReference type="RefSeq" id="WP_089760987.1">
    <property type="nucleotide sequence ID" value="NZ_FNGO01000017.1"/>
</dbReference>
<keyword evidence="2" id="KW-0808">Transferase</keyword>
<evidence type="ECO:0000313" key="2">
    <source>
        <dbReference type="EMBL" id="SDM12044.1"/>
    </source>
</evidence>
<dbReference type="Proteomes" id="UP000199476">
    <property type="component" value="Unassembled WGS sequence"/>
</dbReference>
<dbReference type="EMBL" id="FNGO01000017">
    <property type="protein sequence ID" value="SDM12044.1"/>
    <property type="molecule type" value="Genomic_DNA"/>
</dbReference>
<proteinExistence type="predicted"/>
<feature type="domain" description="Histidine kinase/HSP90-like ATPase" evidence="1">
    <location>
        <begin position="48"/>
        <end position="133"/>
    </location>
</feature>
<protein>
    <submittedName>
        <fullName evidence="2">Anti-sigma regulatory factor (Ser/Thr protein kinase)</fullName>
    </submittedName>
</protein>
<keyword evidence="3" id="KW-1185">Reference proteome</keyword>
<name>A0A1G9QLZ0_9FIRM</name>
<dbReference type="Gene3D" id="3.30.565.10">
    <property type="entry name" value="Histidine kinase-like ATPase, C-terminal domain"/>
    <property type="match status" value="1"/>
</dbReference>
<dbReference type="STRING" id="321763.SAMN04488692_11732"/>
<reference evidence="2 3" key="1">
    <citation type="submission" date="2016-10" db="EMBL/GenBank/DDBJ databases">
        <authorList>
            <person name="de Groot N.N."/>
        </authorList>
    </citation>
    <scope>NUCLEOTIDE SEQUENCE [LARGE SCALE GENOMIC DNA]</scope>
    <source>
        <strain evidence="2 3">SLAS-1</strain>
    </source>
</reference>
<dbReference type="OrthoDB" id="9797578at2"/>
<dbReference type="SUPFAM" id="SSF55874">
    <property type="entry name" value="ATPase domain of HSP90 chaperone/DNA topoisomerase II/histidine kinase"/>
    <property type="match status" value="1"/>
</dbReference>
<keyword evidence="2" id="KW-0418">Kinase</keyword>
<dbReference type="Pfam" id="PF02518">
    <property type="entry name" value="HATPase_c"/>
    <property type="match status" value="1"/>
</dbReference>
<accession>A0A1G9QLZ0</accession>
<gene>
    <name evidence="2" type="ORF">SAMN04488692_11732</name>
</gene>
<organism evidence="2 3">
    <name type="scientific">Halarsenatibacter silvermanii</name>
    <dbReference type="NCBI Taxonomy" id="321763"/>
    <lineage>
        <taxon>Bacteria</taxon>
        <taxon>Bacillati</taxon>
        <taxon>Bacillota</taxon>
        <taxon>Clostridia</taxon>
        <taxon>Halanaerobiales</taxon>
        <taxon>Halarsenatibacteraceae</taxon>
        <taxon>Halarsenatibacter</taxon>
    </lineage>
</organism>
<evidence type="ECO:0000259" key="1">
    <source>
        <dbReference type="Pfam" id="PF02518"/>
    </source>
</evidence>
<dbReference type="InterPro" id="IPR036890">
    <property type="entry name" value="HATPase_C_sf"/>
</dbReference>
<dbReference type="AlphaFoldDB" id="A0A1G9QLZ0"/>